<protein>
    <submittedName>
        <fullName evidence="2">Uncharacterized protein</fullName>
    </submittedName>
</protein>
<comment type="caution">
    <text evidence="2">The sequence shown here is derived from an EMBL/GenBank/DDBJ whole genome shotgun (WGS) entry which is preliminary data.</text>
</comment>
<dbReference type="Proteomes" id="UP001165082">
    <property type="component" value="Unassembled WGS sequence"/>
</dbReference>
<dbReference type="EMBL" id="BRXZ01000284">
    <property type="protein sequence ID" value="GMI08813.1"/>
    <property type="molecule type" value="Genomic_DNA"/>
</dbReference>
<name>A0A9W7FAZ3_9STRA</name>
<organism evidence="2 3">
    <name type="scientific">Triparma retinervis</name>
    <dbReference type="NCBI Taxonomy" id="2557542"/>
    <lineage>
        <taxon>Eukaryota</taxon>
        <taxon>Sar</taxon>
        <taxon>Stramenopiles</taxon>
        <taxon>Ochrophyta</taxon>
        <taxon>Bolidophyceae</taxon>
        <taxon>Parmales</taxon>
        <taxon>Triparmaceae</taxon>
        <taxon>Triparma</taxon>
    </lineage>
</organism>
<sequence>MGASHIIPWLFRPPTLVGATVTAAGEEGEEPAGTTAPDKAITYFEPARTREELVTTEIGSSVPMSIVVSLSGAFNSVIDVQVAMV</sequence>
<reference evidence="2" key="1">
    <citation type="submission" date="2022-07" db="EMBL/GenBank/DDBJ databases">
        <title>Genome analysis of Parmales, a sister group of diatoms, reveals the evolutionary specialization of diatoms from phago-mixotrophs to photoautotrophs.</title>
        <authorList>
            <person name="Ban H."/>
            <person name="Sato S."/>
            <person name="Yoshikawa S."/>
            <person name="Kazumasa Y."/>
            <person name="Nakamura Y."/>
            <person name="Ichinomiya M."/>
            <person name="Saitoh K."/>
            <person name="Sato N."/>
            <person name="Blanc-Mathieu R."/>
            <person name="Endo H."/>
            <person name="Kuwata A."/>
            <person name="Ogata H."/>
        </authorList>
    </citation>
    <scope>NUCLEOTIDE SEQUENCE</scope>
</reference>
<proteinExistence type="predicted"/>
<evidence type="ECO:0000313" key="2">
    <source>
        <dbReference type="EMBL" id="GMI08813.1"/>
    </source>
</evidence>
<evidence type="ECO:0000313" key="3">
    <source>
        <dbReference type="Proteomes" id="UP001165082"/>
    </source>
</evidence>
<feature type="signal peptide" evidence="1">
    <location>
        <begin position="1"/>
        <end position="19"/>
    </location>
</feature>
<gene>
    <name evidence="2" type="ORF">TrRE_jg13469</name>
</gene>
<evidence type="ECO:0000256" key="1">
    <source>
        <dbReference type="SAM" id="SignalP"/>
    </source>
</evidence>
<feature type="chain" id="PRO_5040729090" evidence="1">
    <location>
        <begin position="20"/>
        <end position="85"/>
    </location>
</feature>
<keyword evidence="3" id="KW-1185">Reference proteome</keyword>
<dbReference type="AlphaFoldDB" id="A0A9W7FAZ3"/>
<keyword evidence="1" id="KW-0732">Signal</keyword>
<accession>A0A9W7FAZ3</accession>